<dbReference type="PANTHER" id="PTHR38096:SF1">
    <property type="entry name" value="ENTEROBACTIN SYNTHASE COMPONENT D"/>
    <property type="match status" value="1"/>
</dbReference>
<accession>A0ABU6DUK9</accession>
<evidence type="ECO:0000313" key="15">
    <source>
        <dbReference type="Proteomes" id="UP001339883"/>
    </source>
</evidence>
<dbReference type="PANTHER" id="PTHR38096">
    <property type="entry name" value="ENTEROBACTIN SYNTHASE COMPONENT D"/>
    <property type="match status" value="1"/>
</dbReference>
<evidence type="ECO:0000256" key="5">
    <source>
        <dbReference type="ARBA" id="ARBA00019087"/>
    </source>
</evidence>
<evidence type="ECO:0000256" key="8">
    <source>
        <dbReference type="ARBA" id="ARBA00029894"/>
    </source>
</evidence>
<gene>
    <name evidence="14" type="ORF">I2F25_10850</name>
</gene>
<dbReference type="Pfam" id="PF17837">
    <property type="entry name" value="4PPT_N"/>
    <property type="match status" value="1"/>
</dbReference>
<comment type="function">
    <text evidence="1">Involved in the biosynthesis of the siderophore enterobactin (enterochelin), which is a macrocyclic trimeric lactone of N-(2,3-dihydroxybenzoyl)-serine. The serine trilactone serves as a scaffolding for the three catechol functionalities that provide hexadentate coordination for the tightly ligated iron(2+) atoms. Plays an essential role in the assembly of the enterobactin by catalyzing the transfer of the 4'-phosphopantetheine (Ppant) moiety from coenzyme A to the apo-domains of both EntB (ArCP domain) and EntF (PCP domain) to yield their holo-forms which make them competent for the activation of 2,3-dihydroxybenzoate (DHB) and L-serine, respectively.</text>
</comment>
<comment type="subunit">
    <text evidence="4">EntB, EntD, EntE, and EntF form a multienzyme complex called enterobactin synthase.</text>
</comment>
<name>A0ABU6DUK9_9GAMM</name>
<reference evidence="14 15" key="1">
    <citation type="submission" date="2019-08" db="EMBL/GenBank/DDBJ databases">
        <title>Five species of Acinetobacter isolated from floral nectar and animal pollinators.</title>
        <authorList>
            <person name="Hendry T.A."/>
        </authorList>
    </citation>
    <scope>NUCLEOTIDE SEQUENCE [LARGE SCALE GENOMIC DNA]</scope>
    <source>
        <strain evidence="14 15">MD18.27</strain>
    </source>
</reference>
<dbReference type="GO" id="GO:0016740">
    <property type="term" value="F:transferase activity"/>
    <property type="evidence" value="ECO:0007669"/>
    <property type="project" value="UniProtKB-KW"/>
</dbReference>
<evidence type="ECO:0000259" key="13">
    <source>
        <dbReference type="Pfam" id="PF17837"/>
    </source>
</evidence>
<evidence type="ECO:0000256" key="1">
    <source>
        <dbReference type="ARBA" id="ARBA00003937"/>
    </source>
</evidence>
<comment type="similarity">
    <text evidence="3">Belongs to the P-Pant transferase superfamily. EntD family.</text>
</comment>
<evidence type="ECO:0000256" key="11">
    <source>
        <dbReference type="ARBA" id="ARBA00049191"/>
    </source>
</evidence>
<evidence type="ECO:0000256" key="3">
    <source>
        <dbReference type="ARBA" id="ARBA00008342"/>
    </source>
</evidence>
<keyword evidence="6 14" id="KW-0808">Transferase</keyword>
<evidence type="ECO:0000313" key="14">
    <source>
        <dbReference type="EMBL" id="MEB5477540.1"/>
    </source>
</evidence>
<dbReference type="SUPFAM" id="SSF56214">
    <property type="entry name" value="4'-phosphopantetheinyl transferase"/>
    <property type="match status" value="1"/>
</dbReference>
<comment type="catalytic activity">
    <reaction evidence="10">
        <text>apo-[aryl-carrier protein] + CoA = holo-[aryl-carrier protein] + adenosine 3',5'-bisphosphate + H(+)</text>
        <dbReference type="Rhea" id="RHEA:48404"/>
        <dbReference type="Rhea" id="RHEA-COMP:15903"/>
        <dbReference type="Rhea" id="RHEA-COMP:17557"/>
        <dbReference type="ChEBI" id="CHEBI:15378"/>
        <dbReference type="ChEBI" id="CHEBI:29999"/>
        <dbReference type="ChEBI" id="CHEBI:57287"/>
        <dbReference type="ChEBI" id="CHEBI:58343"/>
        <dbReference type="ChEBI" id="CHEBI:64479"/>
    </reaction>
</comment>
<feature type="domain" description="4'-phosphopantetheinyl transferase" evidence="12">
    <location>
        <begin position="93"/>
        <end position="176"/>
    </location>
</feature>
<sequence>MRTDDSGFDTIRQEHRDIRFPKNIHNAVRSRQIEFFAGRLLAKRALEELGSFQTDVLVGAHREPLWPSGFVGSISHSQSIICILILKSNNLLVGMDIEHRIASEQCESLSDVLSHNELNLLAQSGLSKVESFTLGFSVKETLFKAVFPKVKRYLDFDQSTLLSFDNNRCYIDIELHIDGISHRYSVFFVDLGIFVITSLIASDIW</sequence>
<evidence type="ECO:0000256" key="10">
    <source>
        <dbReference type="ARBA" id="ARBA00049176"/>
    </source>
</evidence>
<evidence type="ECO:0000256" key="6">
    <source>
        <dbReference type="ARBA" id="ARBA00022679"/>
    </source>
</evidence>
<comment type="catalytic activity">
    <reaction evidence="11">
        <text>apo-[peptidyl-carrier protein] + CoA = holo-[peptidyl-carrier protein] + adenosine 3',5'-bisphosphate + H(+)</text>
        <dbReference type="Rhea" id="RHEA:46228"/>
        <dbReference type="Rhea" id="RHEA-COMP:11479"/>
        <dbReference type="Rhea" id="RHEA-COMP:11480"/>
        <dbReference type="ChEBI" id="CHEBI:15378"/>
        <dbReference type="ChEBI" id="CHEBI:29999"/>
        <dbReference type="ChEBI" id="CHEBI:57287"/>
        <dbReference type="ChEBI" id="CHEBI:58343"/>
        <dbReference type="ChEBI" id="CHEBI:64479"/>
    </reaction>
</comment>
<protein>
    <recommendedName>
        <fullName evidence="5">Enterobactin synthase component D</fullName>
    </recommendedName>
    <alternativeName>
        <fullName evidence="8">4'-phosphopantetheinyl transferase EntD</fullName>
    </alternativeName>
    <alternativeName>
        <fullName evidence="9">Enterochelin synthase D</fullName>
    </alternativeName>
</protein>
<dbReference type="PRINTS" id="PR01399">
    <property type="entry name" value="ENTSNTHTASED"/>
</dbReference>
<organism evidence="14 15">
    <name type="scientific">Acinetobacter pollinis</name>
    <dbReference type="NCBI Taxonomy" id="2605270"/>
    <lineage>
        <taxon>Bacteria</taxon>
        <taxon>Pseudomonadati</taxon>
        <taxon>Pseudomonadota</taxon>
        <taxon>Gammaproteobacteria</taxon>
        <taxon>Moraxellales</taxon>
        <taxon>Moraxellaceae</taxon>
        <taxon>Acinetobacter</taxon>
    </lineage>
</organism>
<dbReference type="InterPro" id="IPR041354">
    <property type="entry name" value="4PPT_N"/>
</dbReference>
<evidence type="ECO:0000256" key="7">
    <source>
        <dbReference type="ARBA" id="ARBA00023191"/>
    </source>
</evidence>
<comment type="caution">
    <text evidence="14">The sequence shown here is derived from an EMBL/GenBank/DDBJ whole genome shotgun (WGS) entry which is preliminary data.</text>
</comment>
<dbReference type="Pfam" id="PF01648">
    <property type="entry name" value="ACPS"/>
    <property type="match status" value="1"/>
</dbReference>
<dbReference type="InterPro" id="IPR008278">
    <property type="entry name" value="4-PPantetheinyl_Trfase_dom"/>
</dbReference>
<dbReference type="Proteomes" id="UP001339883">
    <property type="component" value="Unassembled WGS sequence"/>
</dbReference>
<proteinExistence type="inferred from homology"/>
<keyword evidence="15" id="KW-1185">Reference proteome</keyword>
<dbReference type="Gene3D" id="3.90.470.20">
    <property type="entry name" value="4'-phosphopantetheinyl transferase domain"/>
    <property type="match status" value="1"/>
</dbReference>
<comment type="pathway">
    <text evidence="2">Siderophore biosynthesis; enterobactin biosynthesis.</text>
</comment>
<keyword evidence="7" id="KW-0259">Enterobactin biosynthesis</keyword>
<dbReference type="InterPro" id="IPR037143">
    <property type="entry name" value="4-PPantetheinyl_Trfase_dom_sf"/>
</dbReference>
<evidence type="ECO:0000259" key="12">
    <source>
        <dbReference type="Pfam" id="PF01648"/>
    </source>
</evidence>
<evidence type="ECO:0000256" key="9">
    <source>
        <dbReference type="ARBA" id="ARBA00031996"/>
    </source>
</evidence>
<dbReference type="InterPro" id="IPR003542">
    <property type="entry name" value="Enbac_synth_compD-like"/>
</dbReference>
<dbReference type="EMBL" id="VTDN01000009">
    <property type="protein sequence ID" value="MEB5477540.1"/>
    <property type="molecule type" value="Genomic_DNA"/>
</dbReference>
<feature type="domain" description="4'-phosphopantetheinyl transferase N-terminal" evidence="13">
    <location>
        <begin position="24"/>
        <end position="84"/>
    </location>
</feature>
<evidence type="ECO:0000256" key="4">
    <source>
        <dbReference type="ARBA" id="ARBA00011503"/>
    </source>
</evidence>
<evidence type="ECO:0000256" key="2">
    <source>
        <dbReference type="ARBA" id="ARBA00004993"/>
    </source>
</evidence>
<dbReference type="RefSeq" id="WP_325775911.1">
    <property type="nucleotide sequence ID" value="NZ_VTDN01000009.1"/>
</dbReference>